<dbReference type="Proteomes" id="UP000035720">
    <property type="component" value="Unassembled WGS sequence"/>
</dbReference>
<sequence length="308" mass="33916">MAQSDADFLPRTYRVRHTTRYTYDEDVVGCYERGFLSLRPTPTQTLRAIEVTVSPEPDVNAAHWDFFGNESFYVEVRTPHTTFEATMDAEVAVDWAPVDVAALDRLTVAESVAAIRAEDVDPVLETAYRLPSALVELGPRVAEFADTILAPERALGEALTDLYRTIYRDFAYRKGATSVRTTLPEILDLRAGVCQDFAHLAIGALRSVGLPARYVSGYIETAPPPGKAKLAGSDATHAWVSVRVPGGGWVDLDPTNDHFADSRYIVTAWGRDFRDVSPLKGVIFTEAKHSTLDVAVDVTRLEAPTRDA</sequence>
<gene>
    <name evidence="2" type="ORF">BN13_1440019</name>
</gene>
<organism evidence="2 3">
    <name type="scientific">Nostocoides jenkinsii Ben 74</name>
    <dbReference type="NCBI Taxonomy" id="1193518"/>
    <lineage>
        <taxon>Bacteria</taxon>
        <taxon>Bacillati</taxon>
        <taxon>Actinomycetota</taxon>
        <taxon>Actinomycetes</taxon>
        <taxon>Micrococcales</taxon>
        <taxon>Intrasporangiaceae</taxon>
        <taxon>Nostocoides</taxon>
    </lineage>
</organism>
<dbReference type="Pfam" id="PF01841">
    <property type="entry name" value="Transglut_core"/>
    <property type="match status" value="1"/>
</dbReference>
<dbReference type="PANTHER" id="PTHR33490:SF7">
    <property type="entry name" value="BLR2979 PROTEIN"/>
    <property type="match status" value="1"/>
</dbReference>
<dbReference type="PANTHER" id="PTHR33490">
    <property type="entry name" value="BLR5614 PROTEIN-RELATED"/>
    <property type="match status" value="1"/>
</dbReference>
<keyword evidence="3" id="KW-1185">Reference proteome</keyword>
<feature type="domain" description="Transglutaminase-like" evidence="1">
    <location>
        <begin position="186"/>
        <end position="256"/>
    </location>
</feature>
<dbReference type="SMART" id="SM00460">
    <property type="entry name" value="TGc"/>
    <property type="match status" value="1"/>
</dbReference>
<name>A0A077M886_9MICO</name>
<dbReference type="SUPFAM" id="SSF54001">
    <property type="entry name" value="Cysteine proteinases"/>
    <property type="match status" value="1"/>
</dbReference>
<dbReference type="EMBL" id="CAJC01000051">
    <property type="protein sequence ID" value="CCI52115.1"/>
    <property type="molecule type" value="Genomic_DNA"/>
</dbReference>
<dbReference type="Gene3D" id="3.10.620.30">
    <property type="match status" value="1"/>
</dbReference>
<proteinExistence type="predicted"/>
<comment type="caution">
    <text evidence="2">The sequence shown here is derived from an EMBL/GenBank/DDBJ whole genome shotgun (WGS) entry which is preliminary data.</text>
</comment>
<dbReference type="RefSeq" id="WP_048548293.1">
    <property type="nucleotide sequence ID" value="NZ_HF571038.1"/>
</dbReference>
<dbReference type="InterPro" id="IPR038765">
    <property type="entry name" value="Papain-like_cys_pep_sf"/>
</dbReference>
<dbReference type="OrthoDB" id="9804023at2"/>
<dbReference type="InterPro" id="IPR013589">
    <property type="entry name" value="Bac_transglu_N"/>
</dbReference>
<dbReference type="InterPro" id="IPR002931">
    <property type="entry name" value="Transglutaminase-like"/>
</dbReference>
<reference evidence="2 3" key="1">
    <citation type="journal article" date="2013" name="ISME J.">
        <title>A metabolic model for members of the genus Tetrasphaera involved in enhanced biological phosphorus removal.</title>
        <authorList>
            <person name="Kristiansen R."/>
            <person name="Nguyen H.T.T."/>
            <person name="Saunders A.M."/>
            <person name="Nielsen J.L."/>
            <person name="Wimmer R."/>
            <person name="Le V.Q."/>
            <person name="McIlroy S.J."/>
            <person name="Petrovski S."/>
            <person name="Seviour R.J."/>
            <person name="Calteau A."/>
            <person name="Nielsen K.L."/>
            <person name="Nielsen P.H."/>
        </authorList>
    </citation>
    <scope>NUCLEOTIDE SEQUENCE [LARGE SCALE GENOMIC DNA]</scope>
    <source>
        <strain evidence="2 3">Ben 74</strain>
    </source>
</reference>
<evidence type="ECO:0000313" key="3">
    <source>
        <dbReference type="Proteomes" id="UP000035720"/>
    </source>
</evidence>
<dbReference type="Pfam" id="PF08379">
    <property type="entry name" value="Bact_transglu_N"/>
    <property type="match status" value="1"/>
</dbReference>
<dbReference type="STRING" id="1193518.BN13_1440019"/>
<dbReference type="AlphaFoldDB" id="A0A077M886"/>
<evidence type="ECO:0000313" key="2">
    <source>
        <dbReference type="EMBL" id="CCI52115.1"/>
    </source>
</evidence>
<protein>
    <recommendedName>
        <fullName evidence="1">Transglutaminase-like domain-containing protein</fullName>
    </recommendedName>
</protein>
<accession>A0A077M886</accession>
<evidence type="ECO:0000259" key="1">
    <source>
        <dbReference type="SMART" id="SM00460"/>
    </source>
</evidence>